<dbReference type="PANTHER" id="PTHR38225:SF3">
    <property type="entry name" value="RX N-TERMINAL DOMAIN-CONTAINING PROTEIN"/>
    <property type="match status" value="1"/>
</dbReference>
<accession>A0A922F788</accession>
<keyword evidence="1" id="KW-1133">Transmembrane helix</keyword>
<comment type="caution">
    <text evidence="2">The sequence shown here is derived from an EMBL/GenBank/DDBJ whole genome shotgun (WGS) entry which is preliminary data.</text>
</comment>
<keyword evidence="1" id="KW-0812">Transmembrane</keyword>
<reference evidence="2" key="1">
    <citation type="submission" date="2021-01" db="EMBL/GenBank/DDBJ databases">
        <authorList>
            <person name="Lovell J.T."/>
            <person name="Bentley N."/>
            <person name="Bhattarai G."/>
            <person name="Jenkins J.W."/>
            <person name="Sreedasyam A."/>
            <person name="Alarcon Y."/>
            <person name="Bock C."/>
            <person name="Boston L."/>
            <person name="Carlson J."/>
            <person name="Cervantes K."/>
            <person name="Clermont K."/>
            <person name="Krom N."/>
            <person name="Kubenka K."/>
            <person name="Mamidi S."/>
            <person name="Mattison C."/>
            <person name="Monteros M."/>
            <person name="Pisani C."/>
            <person name="Plott C."/>
            <person name="Rajasekar S."/>
            <person name="Rhein H.S."/>
            <person name="Rohla C."/>
            <person name="Song M."/>
            <person name="Hilaire R.S."/>
            <person name="Shu S."/>
            <person name="Wells L."/>
            <person name="Wang X."/>
            <person name="Webber J."/>
            <person name="Heerema R.J."/>
            <person name="Klein P."/>
            <person name="Conner P."/>
            <person name="Grauke L."/>
            <person name="Grimwood J."/>
            <person name="Schmutz J."/>
            <person name="Randall J.J."/>
        </authorList>
    </citation>
    <scope>NUCLEOTIDE SEQUENCE</scope>
    <source>
        <tissue evidence="2">Leaf</tissue>
    </source>
</reference>
<keyword evidence="1" id="KW-0472">Membrane</keyword>
<gene>
    <name evidence="2" type="ORF">I3842_05G239200</name>
</gene>
<proteinExistence type="predicted"/>
<organism evidence="2 3">
    <name type="scientific">Carya illinoinensis</name>
    <name type="common">Pecan</name>
    <dbReference type="NCBI Taxonomy" id="32201"/>
    <lineage>
        <taxon>Eukaryota</taxon>
        <taxon>Viridiplantae</taxon>
        <taxon>Streptophyta</taxon>
        <taxon>Embryophyta</taxon>
        <taxon>Tracheophyta</taxon>
        <taxon>Spermatophyta</taxon>
        <taxon>Magnoliopsida</taxon>
        <taxon>eudicotyledons</taxon>
        <taxon>Gunneridae</taxon>
        <taxon>Pentapetalae</taxon>
        <taxon>rosids</taxon>
        <taxon>fabids</taxon>
        <taxon>Fagales</taxon>
        <taxon>Juglandaceae</taxon>
        <taxon>Carya</taxon>
    </lineage>
</organism>
<dbReference type="AlphaFoldDB" id="A0A922F788"/>
<dbReference type="PANTHER" id="PTHR38225">
    <property type="entry name" value="PROTEIN, PUTATIVE-RELATED"/>
    <property type="match status" value="1"/>
</dbReference>
<evidence type="ECO:0000256" key="1">
    <source>
        <dbReference type="SAM" id="Phobius"/>
    </source>
</evidence>
<protein>
    <submittedName>
        <fullName evidence="2">Uncharacterized protein</fullName>
    </submittedName>
</protein>
<evidence type="ECO:0000313" key="3">
    <source>
        <dbReference type="Proteomes" id="UP000811246"/>
    </source>
</evidence>
<evidence type="ECO:0000313" key="2">
    <source>
        <dbReference type="EMBL" id="KAG6715196.1"/>
    </source>
</evidence>
<dbReference type="Proteomes" id="UP000811246">
    <property type="component" value="Chromosome 5"/>
</dbReference>
<feature type="transmembrane region" description="Helical" evidence="1">
    <location>
        <begin position="92"/>
        <end position="121"/>
    </location>
</feature>
<sequence length="123" mass="14060">MMPSTFQLSFCSSSQAVCNHKLFQYYPQVRSQSFKDRANIVDGNLNILRDRIEELKRKETRQLTCSSTKWCYGAGYDHRHKRDAMFSQSIELMALASGACGLVFLTGSFSICLVSLLLHLFQH</sequence>
<name>A0A922F788_CARIL</name>
<dbReference type="EMBL" id="CM031829">
    <property type="protein sequence ID" value="KAG6715196.1"/>
    <property type="molecule type" value="Genomic_DNA"/>
</dbReference>